<comment type="cofactor">
    <cofactor evidence="1 10">
        <name>pyridoxal 5'-phosphate</name>
        <dbReference type="ChEBI" id="CHEBI:597326"/>
    </cofactor>
</comment>
<dbReference type="RefSeq" id="WP_092169010.1">
    <property type="nucleotide sequence ID" value="NZ_FNZH01000001.1"/>
</dbReference>
<evidence type="ECO:0000256" key="5">
    <source>
        <dbReference type="ARBA" id="ARBA00022723"/>
    </source>
</evidence>
<dbReference type="SUPFAM" id="SSF53383">
    <property type="entry name" value="PLP-dependent transferases"/>
    <property type="match status" value="1"/>
</dbReference>
<keyword evidence="4" id="KW-0808">Transferase</keyword>
<dbReference type="InterPro" id="IPR015421">
    <property type="entry name" value="PyrdxlP-dep_Trfase_major"/>
</dbReference>
<feature type="domain" description="Aminotransferase class V" evidence="11">
    <location>
        <begin position="5"/>
        <end position="368"/>
    </location>
</feature>
<evidence type="ECO:0000256" key="4">
    <source>
        <dbReference type="ARBA" id="ARBA00022679"/>
    </source>
</evidence>
<dbReference type="Proteomes" id="UP000199403">
    <property type="component" value="Unassembled WGS sequence"/>
</dbReference>
<dbReference type="Gene3D" id="3.90.1150.10">
    <property type="entry name" value="Aspartate Aminotransferase, domain 1"/>
    <property type="match status" value="1"/>
</dbReference>
<keyword evidence="5" id="KW-0479">Metal-binding</keyword>
<dbReference type="GO" id="GO:0031071">
    <property type="term" value="F:cysteine desulfurase activity"/>
    <property type="evidence" value="ECO:0007669"/>
    <property type="project" value="UniProtKB-EC"/>
</dbReference>
<evidence type="ECO:0000313" key="13">
    <source>
        <dbReference type="Proteomes" id="UP000199403"/>
    </source>
</evidence>
<dbReference type="InterPro" id="IPR015424">
    <property type="entry name" value="PyrdxlP-dep_Trfase"/>
</dbReference>
<dbReference type="Gene3D" id="3.40.640.10">
    <property type="entry name" value="Type I PLP-dependent aspartate aminotransferase-like (Major domain)"/>
    <property type="match status" value="1"/>
</dbReference>
<keyword evidence="13" id="KW-1185">Reference proteome</keyword>
<dbReference type="InterPro" id="IPR000192">
    <property type="entry name" value="Aminotrans_V_dom"/>
</dbReference>
<dbReference type="GO" id="GO:0051536">
    <property type="term" value="F:iron-sulfur cluster binding"/>
    <property type="evidence" value="ECO:0007669"/>
    <property type="project" value="UniProtKB-KW"/>
</dbReference>
<dbReference type="PANTHER" id="PTHR11601">
    <property type="entry name" value="CYSTEINE DESULFURYLASE FAMILY MEMBER"/>
    <property type="match status" value="1"/>
</dbReference>
<sequence>MNYPIYMDYNATTPCHPAVLEEMVPYFTEHFGNPSSGQHPYGWVAEEAVENAREQVASLIGASAGEIVFTSGATEAINLALRGAVARLRSKGNHLITFATEHKAVLDTLKTLESQGCSLTILPSQPDGSVSLDLLERSITSDTVLIAGMLANNETGYLHPIRKMATVARERGIVFFTDAVQAVGKVPVDVRDLGVDMLALSSHKMYGPKGVGALYLRKNKGGVGLEPQITGGGQEIGRRSGTLNVPGIVGLGKASEIAQQGMDAELMRLMQLRDSLEHALLKIDGAQRNGSVDSRLPHVSNISFRGIPGKQFLLRINKKLAVSSGSACSSISDKPSHVLLAMGLDSQTAIATLRLSLGRGSTLTDVKQAICYIREAHNQLNERSPAEH</sequence>
<evidence type="ECO:0000256" key="3">
    <source>
        <dbReference type="ARBA" id="ARBA00012239"/>
    </source>
</evidence>
<organism evidence="12 13">
    <name type="scientific">Cyclobacterium xiamenense</name>
    <dbReference type="NCBI Taxonomy" id="1297121"/>
    <lineage>
        <taxon>Bacteria</taxon>
        <taxon>Pseudomonadati</taxon>
        <taxon>Bacteroidota</taxon>
        <taxon>Cytophagia</taxon>
        <taxon>Cytophagales</taxon>
        <taxon>Cyclobacteriaceae</taxon>
        <taxon>Cyclobacterium</taxon>
    </lineage>
</organism>
<dbReference type="AlphaFoldDB" id="A0A1H6TWJ2"/>
<accession>A0A1H6TWJ2</accession>
<keyword evidence="6" id="KW-0663">Pyridoxal phosphate</keyword>
<evidence type="ECO:0000256" key="1">
    <source>
        <dbReference type="ARBA" id="ARBA00001933"/>
    </source>
</evidence>
<dbReference type="InterPro" id="IPR015422">
    <property type="entry name" value="PyrdxlP-dep_Trfase_small"/>
</dbReference>
<evidence type="ECO:0000256" key="8">
    <source>
        <dbReference type="ARBA" id="ARBA00023014"/>
    </source>
</evidence>
<proteinExistence type="inferred from homology"/>
<keyword evidence="8" id="KW-0411">Iron-sulfur</keyword>
<evidence type="ECO:0000313" key="12">
    <source>
        <dbReference type="EMBL" id="SEI84409.1"/>
    </source>
</evidence>
<dbReference type="GO" id="GO:0046872">
    <property type="term" value="F:metal ion binding"/>
    <property type="evidence" value="ECO:0007669"/>
    <property type="project" value="UniProtKB-KW"/>
</dbReference>
<dbReference type="OrthoDB" id="9804366at2"/>
<gene>
    <name evidence="12" type="ORF">SAMN05192553_101506</name>
</gene>
<name>A0A1H6TWJ2_9BACT</name>
<evidence type="ECO:0000256" key="10">
    <source>
        <dbReference type="RuleBase" id="RU004504"/>
    </source>
</evidence>
<dbReference type="InterPro" id="IPR020578">
    <property type="entry name" value="Aminotrans_V_PyrdxlP_BS"/>
</dbReference>
<dbReference type="PIRSF" id="PIRSF005572">
    <property type="entry name" value="NifS"/>
    <property type="match status" value="1"/>
</dbReference>
<evidence type="ECO:0000256" key="2">
    <source>
        <dbReference type="ARBA" id="ARBA00006490"/>
    </source>
</evidence>
<evidence type="ECO:0000256" key="6">
    <source>
        <dbReference type="ARBA" id="ARBA00022898"/>
    </source>
</evidence>
<dbReference type="STRING" id="1416801.SAMN05192553_101506"/>
<protein>
    <recommendedName>
        <fullName evidence="3">cysteine desulfurase</fullName>
        <ecNumber evidence="3">2.8.1.7</ecNumber>
    </recommendedName>
</protein>
<dbReference type="EMBL" id="FNZH01000001">
    <property type="protein sequence ID" value="SEI84409.1"/>
    <property type="molecule type" value="Genomic_DNA"/>
</dbReference>
<comment type="catalytic activity">
    <reaction evidence="9">
        <text>(sulfur carrier)-H + L-cysteine = (sulfur carrier)-SH + L-alanine</text>
        <dbReference type="Rhea" id="RHEA:43892"/>
        <dbReference type="Rhea" id="RHEA-COMP:14737"/>
        <dbReference type="Rhea" id="RHEA-COMP:14739"/>
        <dbReference type="ChEBI" id="CHEBI:29917"/>
        <dbReference type="ChEBI" id="CHEBI:35235"/>
        <dbReference type="ChEBI" id="CHEBI:57972"/>
        <dbReference type="ChEBI" id="CHEBI:64428"/>
        <dbReference type="EC" id="2.8.1.7"/>
    </reaction>
</comment>
<dbReference type="PANTHER" id="PTHR11601:SF34">
    <property type="entry name" value="CYSTEINE DESULFURASE"/>
    <property type="match status" value="1"/>
</dbReference>
<dbReference type="Pfam" id="PF00266">
    <property type="entry name" value="Aminotran_5"/>
    <property type="match status" value="1"/>
</dbReference>
<keyword evidence="7" id="KW-0408">Iron</keyword>
<dbReference type="PROSITE" id="PS00595">
    <property type="entry name" value="AA_TRANSFER_CLASS_5"/>
    <property type="match status" value="1"/>
</dbReference>
<evidence type="ECO:0000259" key="11">
    <source>
        <dbReference type="Pfam" id="PF00266"/>
    </source>
</evidence>
<dbReference type="InterPro" id="IPR016454">
    <property type="entry name" value="Cysteine_dSase"/>
</dbReference>
<evidence type="ECO:0000256" key="9">
    <source>
        <dbReference type="ARBA" id="ARBA00050776"/>
    </source>
</evidence>
<dbReference type="EC" id="2.8.1.7" evidence="3"/>
<reference evidence="13" key="1">
    <citation type="submission" date="2016-10" db="EMBL/GenBank/DDBJ databases">
        <authorList>
            <person name="Varghese N."/>
            <person name="Submissions S."/>
        </authorList>
    </citation>
    <scope>NUCLEOTIDE SEQUENCE [LARGE SCALE GENOMIC DNA]</scope>
    <source>
        <strain evidence="13">IBRC-M 10761</strain>
    </source>
</reference>
<comment type="similarity">
    <text evidence="2">Belongs to the class-V pyridoxal-phosphate-dependent aminotransferase family. NifS/IscS subfamily.</text>
</comment>
<evidence type="ECO:0000256" key="7">
    <source>
        <dbReference type="ARBA" id="ARBA00023004"/>
    </source>
</evidence>